<keyword evidence="3" id="KW-0804">Transcription</keyword>
<dbReference type="CDD" id="cd00093">
    <property type="entry name" value="HTH_XRE"/>
    <property type="match status" value="1"/>
</dbReference>
<dbReference type="SUPFAM" id="SSF47413">
    <property type="entry name" value="lambda repressor-like DNA-binding domains"/>
    <property type="match status" value="1"/>
</dbReference>
<dbReference type="RefSeq" id="WP_130844516.1">
    <property type="nucleotide sequence ID" value="NZ_BJDY01000003.1"/>
</dbReference>
<dbReference type="PROSITE" id="PS50943">
    <property type="entry name" value="HTH_CROC1"/>
    <property type="match status" value="1"/>
</dbReference>
<organism evidence="6 7">
    <name type="scientific">Lactiplantibacillus mudanjiangensis</name>
    <dbReference type="NCBI Taxonomy" id="1296538"/>
    <lineage>
        <taxon>Bacteria</taxon>
        <taxon>Bacillati</taxon>
        <taxon>Bacillota</taxon>
        <taxon>Bacilli</taxon>
        <taxon>Lactobacillales</taxon>
        <taxon>Lactobacillaceae</taxon>
        <taxon>Lactiplantibacillus</taxon>
    </lineage>
</organism>
<gene>
    <name evidence="6" type="ORF">MUDAN_MDHGFNIF_00229</name>
</gene>
<accession>A0A660DTQ8</accession>
<keyword evidence="7" id="KW-1185">Reference proteome</keyword>
<dbReference type="GO" id="GO:0003677">
    <property type="term" value="F:DNA binding"/>
    <property type="evidence" value="ECO:0007669"/>
    <property type="project" value="UniProtKB-KW"/>
</dbReference>
<evidence type="ECO:0000256" key="1">
    <source>
        <dbReference type="ARBA" id="ARBA00023015"/>
    </source>
</evidence>
<evidence type="ECO:0000256" key="4">
    <source>
        <dbReference type="SAM" id="MobiDB-lite"/>
    </source>
</evidence>
<reference evidence="6 7" key="1">
    <citation type="submission" date="2018-11" db="EMBL/GenBank/DDBJ databases">
        <authorList>
            <person name="Wuyts S."/>
        </authorList>
    </citation>
    <scope>NUCLEOTIDE SEQUENCE [LARGE SCALE GENOMIC DNA]</scope>
    <source>
        <strain evidence="6">Lactobacillus mudanjiangensis AMBF249</strain>
    </source>
</reference>
<dbReference type="InterPro" id="IPR001387">
    <property type="entry name" value="Cro/C1-type_HTH"/>
</dbReference>
<keyword evidence="1" id="KW-0805">Transcription regulation</keyword>
<name>A0A660DTQ8_9LACO</name>
<dbReference type="SMART" id="SM00530">
    <property type="entry name" value="HTH_XRE"/>
    <property type="match status" value="1"/>
</dbReference>
<feature type="region of interest" description="Disordered" evidence="4">
    <location>
        <begin position="101"/>
        <end position="128"/>
    </location>
</feature>
<keyword evidence="2" id="KW-0238">DNA-binding</keyword>
<dbReference type="Proteomes" id="UP000289996">
    <property type="component" value="Unassembled WGS sequence"/>
</dbReference>
<feature type="domain" description="HTH cro/C1-type" evidence="5">
    <location>
        <begin position="8"/>
        <end position="62"/>
    </location>
</feature>
<feature type="compositionally biased region" description="Basic residues" evidence="4">
    <location>
        <begin position="113"/>
        <end position="128"/>
    </location>
</feature>
<dbReference type="AlphaFoldDB" id="A0A660DTQ8"/>
<proteinExistence type="predicted"/>
<dbReference type="PANTHER" id="PTHR40661">
    <property type="match status" value="1"/>
</dbReference>
<dbReference type="Gene3D" id="1.10.260.40">
    <property type="entry name" value="lambda repressor-like DNA-binding domains"/>
    <property type="match status" value="1"/>
</dbReference>
<evidence type="ECO:0000256" key="2">
    <source>
        <dbReference type="ARBA" id="ARBA00023125"/>
    </source>
</evidence>
<evidence type="ECO:0000313" key="6">
    <source>
        <dbReference type="EMBL" id="VDG26829.1"/>
    </source>
</evidence>
<dbReference type="OrthoDB" id="2475196at2"/>
<protein>
    <submittedName>
        <fullName evidence="6">XRE family transcriptional regulator [Lactobacillus plantarum]</fullName>
    </submittedName>
</protein>
<dbReference type="Pfam" id="PF12844">
    <property type="entry name" value="HTH_19"/>
    <property type="match status" value="1"/>
</dbReference>
<dbReference type="EMBL" id="UYIG01000001">
    <property type="protein sequence ID" value="VDG26829.1"/>
    <property type="molecule type" value="Genomic_DNA"/>
</dbReference>
<evidence type="ECO:0000313" key="7">
    <source>
        <dbReference type="Proteomes" id="UP000289996"/>
    </source>
</evidence>
<sequence length="128" mass="14068">MSIFAERLKAAMQQVPITSAQLAKQTGIGRSSISQWLSSKYVAKHDKVVVLAQALQVEPEWLIGAEVTEPVASEPTIDPELLAVWEQLDVIGRAKLLKKGHKLVAKASEPTKKPTKKSKKKKSKKASR</sequence>
<dbReference type="PANTHER" id="PTHR40661:SF1">
    <property type="entry name" value="HTH CRO_C1-TYPE DOMAIN-CONTAINING PROTEIN"/>
    <property type="match status" value="1"/>
</dbReference>
<evidence type="ECO:0000256" key="3">
    <source>
        <dbReference type="ARBA" id="ARBA00023163"/>
    </source>
</evidence>
<evidence type="ECO:0000259" key="5">
    <source>
        <dbReference type="PROSITE" id="PS50943"/>
    </source>
</evidence>
<dbReference type="InterPro" id="IPR010982">
    <property type="entry name" value="Lambda_DNA-bd_dom_sf"/>
</dbReference>